<dbReference type="RefSeq" id="WP_015234567.1">
    <property type="nucleotide sequence ID" value="NC_019793.1"/>
</dbReference>
<dbReference type="InterPro" id="IPR036526">
    <property type="entry name" value="C-N_Hydrolase_sf"/>
</dbReference>
<dbReference type="Proteomes" id="UP000010467">
    <property type="component" value="Chromosome"/>
</dbReference>
<evidence type="ECO:0000313" key="5">
    <source>
        <dbReference type="Proteomes" id="UP000010467"/>
    </source>
</evidence>
<dbReference type="GO" id="GO:0000257">
    <property type="term" value="F:nitrilase activity"/>
    <property type="evidence" value="ECO:0007669"/>
    <property type="project" value="UniProtKB-ARBA"/>
</dbReference>
<name>K9ZZA7_DEIPD</name>
<dbReference type="OrthoDB" id="9811121at2"/>
<evidence type="ECO:0000256" key="1">
    <source>
        <dbReference type="ARBA" id="ARBA00008129"/>
    </source>
</evidence>
<dbReference type="eggNOG" id="COG0388">
    <property type="taxonomic scope" value="Bacteria"/>
</dbReference>
<dbReference type="SUPFAM" id="SSF56317">
    <property type="entry name" value="Carbon-nitrogen hydrolase"/>
    <property type="match status" value="1"/>
</dbReference>
<dbReference type="Gene3D" id="3.60.110.10">
    <property type="entry name" value="Carbon-nitrogen hydrolase"/>
    <property type="match status" value="1"/>
</dbReference>
<evidence type="ECO:0000256" key="2">
    <source>
        <dbReference type="PROSITE-ProRule" id="PRU10139"/>
    </source>
</evidence>
<dbReference type="PROSITE" id="PS00920">
    <property type="entry name" value="NITRIL_CHT_1"/>
    <property type="match status" value="1"/>
</dbReference>
<sequence>MSVTVAVVQAEVAPDLERGLELTAELCHQAAAKGAQLIAFPETWLPGYPAWLDIARDVALWDHLPVKEAFAQMMENSVALPGPAVDRLRDAARSARATLVVGMIERVSTGRGHGTLYNTILTIGPEGKVLNHHRKLVPTYTERLVWGPGDADGLRVVDTPVGRVGSLVCWEHWMPLARQALHEQAEDIHVATWPTVKEMHHIASRHYAFEGRCFVLAAGSLMRASALPPGLELLPELQANMDTLVMRGGSAIIGPDGAYVVEPLYDEPGILVAELDLRRNLQERMTLDVTGHYHRPEYLNLDIRASGRRTADPEME</sequence>
<dbReference type="HOGENOM" id="CLU_030130_6_1_0"/>
<protein>
    <submittedName>
        <fullName evidence="4">Putative amidohydrolase</fullName>
    </submittedName>
</protein>
<evidence type="ECO:0000259" key="3">
    <source>
        <dbReference type="PROSITE" id="PS50263"/>
    </source>
</evidence>
<dbReference type="PROSITE" id="PS50263">
    <property type="entry name" value="CN_HYDROLASE"/>
    <property type="match status" value="1"/>
</dbReference>
<dbReference type="CDD" id="cd07564">
    <property type="entry name" value="nitrilases_CHs"/>
    <property type="match status" value="1"/>
</dbReference>
<dbReference type="InterPro" id="IPR003010">
    <property type="entry name" value="C-N_Hydrolase"/>
</dbReference>
<dbReference type="EMBL" id="CP003382">
    <property type="protein sequence ID" value="AFZ66257.1"/>
    <property type="molecule type" value="Genomic_DNA"/>
</dbReference>
<dbReference type="InterPro" id="IPR000132">
    <property type="entry name" value="Nitrilase/CN_hydratase_CS"/>
</dbReference>
<accession>K9ZZA7</accession>
<gene>
    <name evidence="4" type="ordered locus">Deipe_0671</name>
</gene>
<dbReference type="PANTHER" id="PTHR46044:SF1">
    <property type="entry name" value="CN HYDROLASE DOMAIN-CONTAINING PROTEIN"/>
    <property type="match status" value="1"/>
</dbReference>
<feature type="domain" description="CN hydrolase" evidence="3">
    <location>
        <begin position="3"/>
        <end position="277"/>
    </location>
</feature>
<dbReference type="Pfam" id="PF00795">
    <property type="entry name" value="CN_hydrolase"/>
    <property type="match status" value="1"/>
</dbReference>
<evidence type="ECO:0000313" key="4">
    <source>
        <dbReference type="EMBL" id="AFZ66257.1"/>
    </source>
</evidence>
<dbReference type="PATRIC" id="fig|937777.3.peg.676"/>
<dbReference type="InterPro" id="IPR044149">
    <property type="entry name" value="Nitrilases_CHs"/>
</dbReference>
<reference evidence="5" key="1">
    <citation type="submission" date="2012-03" db="EMBL/GenBank/DDBJ databases">
        <title>Complete sequence of chromosome of Deinococcus peraridilitoris DSM 19664.</title>
        <authorList>
            <person name="Lucas S."/>
            <person name="Copeland A."/>
            <person name="Lapidus A."/>
            <person name="Glavina del Rio T."/>
            <person name="Dalin E."/>
            <person name="Tice H."/>
            <person name="Bruce D."/>
            <person name="Goodwin L."/>
            <person name="Pitluck S."/>
            <person name="Peters L."/>
            <person name="Mikhailova N."/>
            <person name="Lu M."/>
            <person name="Kyrpides N."/>
            <person name="Mavromatis K."/>
            <person name="Ivanova N."/>
            <person name="Brettin T."/>
            <person name="Detter J.C."/>
            <person name="Han C."/>
            <person name="Larimer F."/>
            <person name="Land M."/>
            <person name="Hauser L."/>
            <person name="Markowitz V."/>
            <person name="Cheng J.-F."/>
            <person name="Hugenholtz P."/>
            <person name="Woyke T."/>
            <person name="Wu D."/>
            <person name="Pukall R."/>
            <person name="Steenblock K."/>
            <person name="Brambilla E."/>
            <person name="Klenk H.-P."/>
            <person name="Eisen J.A."/>
        </authorList>
    </citation>
    <scope>NUCLEOTIDE SEQUENCE [LARGE SCALE GENOMIC DNA]</scope>
    <source>
        <strain evidence="5">DSM 19664 / LMG 22246 / CIP 109416 / KR-200</strain>
    </source>
</reference>
<organism evidence="4 5">
    <name type="scientific">Deinococcus peraridilitoris (strain DSM 19664 / LMG 22246 / CIP 109416 / KR-200)</name>
    <dbReference type="NCBI Taxonomy" id="937777"/>
    <lineage>
        <taxon>Bacteria</taxon>
        <taxon>Thermotogati</taxon>
        <taxon>Deinococcota</taxon>
        <taxon>Deinococci</taxon>
        <taxon>Deinococcales</taxon>
        <taxon>Deinococcaceae</taxon>
        <taxon>Deinococcus</taxon>
    </lineage>
</organism>
<feature type="active site" description="Proton acceptor" evidence="2">
    <location>
        <position position="42"/>
    </location>
</feature>
<comment type="similarity">
    <text evidence="1">Belongs to the carbon-nitrogen hydrolase superfamily. Nitrilase family.</text>
</comment>
<dbReference type="PANTHER" id="PTHR46044">
    <property type="entry name" value="NITRILASE"/>
    <property type="match status" value="1"/>
</dbReference>
<dbReference type="STRING" id="937777.Deipe_0671"/>
<proteinExistence type="inferred from homology"/>
<dbReference type="KEGG" id="dpd:Deipe_0671"/>
<keyword evidence="5" id="KW-1185">Reference proteome</keyword>
<keyword evidence="4" id="KW-0378">Hydrolase</keyword>
<dbReference type="AlphaFoldDB" id="K9ZZA7"/>